<protein>
    <submittedName>
        <fullName evidence="1">Uncharacterized protein</fullName>
    </submittedName>
</protein>
<dbReference type="AlphaFoldDB" id="A0A5K7ZZ04"/>
<dbReference type="KEGG" id="dov:DSCO28_59520"/>
<sequence length="100" mass="10939">MNPPPQFMDLIRRLLGGVGVSLLNGQFQENTGILKVFFQCVERINALAEQGAFFQNRRGGVRVVPEPVTGNFGFDLLESFLLAVQVKDTPSAGQVFVDGL</sequence>
<dbReference type="Proteomes" id="UP000425960">
    <property type="component" value="Chromosome"/>
</dbReference>
<name>A0A5K7ZZ04_9BACT</name>
<evidence type="ECO:0000313" key="2">
    <source>
        <dbReference type="Proteomes" id="UP000425960"/>
    </source>
</evidence>
<gene>
    <name evidence="1" type="ORF">DSCO28_59520</name>
</gene>
<evidence type="ECO:0000313" key="1">
    <source>
        <dbReference type="EMBL" id="BBO85386.1"/>
    </source>
</evidence>
<proteinExistence type="predicted"/>
<accession>A0A5K7ZZ04</accession>
<reference evidence="1 2" key="1">
    <citation type="submission" date="2019-11" db="EMBL/GenBank/DDBJ databases">
        <title>Comparative genomics of hydrocarbon-degrading Desulfosarcina strains.</title>
        <authorList>
            <person name="Watanabe M."/>
            <person name="Kojima H."/>
            <person name="Fukui M."/>
        </authorList>
    </citation>
    <scope>NUCLEOTIDE SEQUENCE [LARGE SCALE GENOMIC DNA]</scope>
    <source>
        <strain evidence="1 2">28bB2T</strain>
    </source>
</reference>
<dbReference type="EMBL" id="AP021876">
    <property type="protein sequence ID" value="BBO85386.1"/>
    <property type="molecule type" value="Genomic_DNA"/>
</dbReference>
<organism evidence="1 2">
    <name type="scientific">Desulfosarcina ovata subsp. sediminis</name>
    <dbReference type="NCBI Taxonomy" id="885957"/>
    <lineage>
        <taxon>Bacteria</taxon>
        <taxon>Pseudomonadati</taxon>
        <taxon>Thermodesulfobacteriota</taxon>
        <taxon>Desulfobacteria</taxon>
        <taxon>Desulfobacterales</taxon>
        <taxon>Desulfosarcinaceae</taxon>
        <taxon>Desulfosarcina</taxon>
    </lineage>
</organism>